<keyword evidence="4 6" id="KW-0418">Kinase</keyword>
<protein>
    <submittedName>
        <fullName evidence="6">Thymidylate kinase</fullName>
    </submittedName>
</protein>
<keyword evidence="1" id="KW-0808">Transferase</keyword>
<evidence type="ECO:0000256" key="4">
    <source>
        <dbReference type="ARBA" id="ARBA00022777"/>
    </source>
</evidence>
<dbReference type="EMBL" id="JACHLR010000001">
    <property type="protein sequence ID" value="MBB4857159.1"/>
    <property type="molecule type" value="Genomic_DNA"/>
</dbReference>
<name>A0A7W7K6J0_9SPHN</name>
<keyword evidence="2" id="KW-0545">Nucleotide biosynthesis</keyword>
<evidence type="ECO:0000313" key="6">
    <source>
        <dbReference type="EMBL" id="MBB4857159.1"/>
    </source>
</evidence>
<dbReference type="GO" id="GO:0004798">
    <property type="term" value="F:dTMP kinase activity"/>
    <property type="evidence" value="ECO:0007669"/>
    <property type="project" value="InterPro"/>
</dbReference>
<organism evidence="6 7">
    <name type="scientific">Novosphingobium chloroacetimidivorans</name>
    <dbReference type="NCBI Taxonomy" id="1428314"/>
    <lineage>
        <taxon>Bacteria</taxon>
        <taxon>Pseudomonadati</taxon>
        <taxon>Pseudomonadota</taxon>
        <taxon>Alphaproteobacteria</taxon>
        <taxon>Sphingomonadales</taxon>
        <taxon>Sphingomonadaceae</taxon>
        <taxon>Novosphingobium</taxon>
    </lineage>
</organism>
<proteinExistence type="predicted"/>
<dbReference type="Proteomes" id="UP000555448">
    <property type="component" value="Unassembled WGS sequence"/>
</dbReference>
<keyword evidence="7" id="KW-1185">Reference proteome</keyword>
<evidence type="ECO:0000313" key="7">
    <source>
        <dbReference type="Proteomes" id="UP000555448"/>
    </source>
</evidence>
<dbReference type="GO" id="GO:0006233">
    <property type="term" value="P:dTDP biosynthetic process"/>
    <property type="evidence" value="ECO:0007669"/>
    <property type="project" value="InterPro"/>
</dbReference>
<evidence type="ECO:0000256" key="5">
    <source>
        <dbReference type="ARBA" id="ARBA00022840"/>
    </source>
</evidence>
<reference evidence="6 7" key="1">
    <citation type="submission" date="2020-08" db="EMBL/GenBank/DDBJ databases">
        <title>Functional genomics of gut bacteria from endangered species of beetles.</title>
        <authorList>
            <person name="Carlos-Shanley C."/>
        </authorList>
    </citation>
    <scope>NUCLEOTIDE SEQUENCE [LARGE SCALE GENOMIC DNA]</scope>
    <source>
        <strain evidence="6 7">S00245</strain>
    </source>
</reference>
<dbReference type="InterPro" id="IPR018095">
    <property type="entry name" value="Thymidylate_kin_CS"/>
</dbReference>
<evidence type="ECO:0000256" key="1">
    <source>
        <dbReference type="ARBA" id="ARBA00022679"/>
    </source>
</evidence>
<dbReference type="SUPFAM" id="SSF52540">
    <property type="entry name" value="P-loop containing nucleoside triphosphate hydrolases"/>
    <property type="match status" value="1"/>
</dbReference>
<dbReference type="PROSITE" id="PS01331">
    <property type="entry name" value="THYMIDYLATE_KINASE"/>
    <property type="match status" value="1"/>
</dbReference>
<sequence>MRDAILSDLAAGRFVLCDRYVSSNIAFQSAKLDDPTRKTELDRLLRWLEYETFGLPHPDLEIAMVARDSYFETGRHLLRSIDPSRAYAEGHADIHERETGLQLAVNAYYHGLANARSVRLLEIDPDEVRLDIDKVSDLIWAMLVASGMDVAEQSAATENSHVD</sequence>
<accession>A0A7W7K6J0</accession>
<keyword evidence="5" id="KW-0067">ATP-binding</keyword>
<dbReference type="InterPro" id="IPR027417">
    <property type="entry name" value="P-loop_NTPase"/>
</dbReference>
<gene>
    <name evidence="6" type="ORF">HNO88_000456</name>
</gene>
<evidence type="ECO:0000256" key="2">
    <source>
        <dbReference type="ARBA" id="ARBA00022727"/>
    </source>
</evidence>
<keyword evidence="3" id="KW-0547">Nucleotide-binding</keyword>
<evidence type="ECO:0000256" key="3">
    <source>
        <dbReference type="ARBA" id="ARBA00022741"/>
    </source>
</evidence>
<dbReference type="AlphaFoldDB" id="A0A7W7K6J0"/>
<dbReference type="GO" id="GO:0005524">
    <property type="term" value="F:ATP binding"/>
    <property type="evidence" value="ECO:0007669"/>
    <property type="project" value="UniProtKB-KW"/>
</dbReference>
<comment type="caution">
    <text evidence="6">The sequence shown here is derived from an EMBL/GenBank/DDBJ whole genome shotgun (WGS) entry which is preliminary data.</text>
</comment>
<dbReference type="Gene3D" id="3.40.50.300">
    <property type="entry name" value="P-loop containing nucleotide triphosphate hydrolases"/>
    <property type="match status" value="1"/>
</dbReference>